<protein>
    <submittedName>
        <fullName evidence="1">Uncharacterized protein</fullName>
    </submittedName>
</protein>
<dbReference type="PANTHER" id="PTHR34459:SF2">
    <property type="entry name" value="TRANSMEMBRANE PROTEIN"/>
    <property type="match status" value="1"/>
</dbReference>
<evidence type="ECO:0000313" key="1">
    <source>
        <dbReference type="EMBL" id="CAH1452338.1"/>
    </source>
</evidence>
<accession>A0AAU9PR39</accession>
<dbReference type="InterPro" id="IPR027417">
    <property type="entry name" value="P-loop_NTPase"/>
</dbReference>
<dbReference type="AlphaFoldDB" id="A0AAU9PR39"/>
<dbReference type="Proteomes" id="UP001157418">
    <property type="component" value="Unassembled WGS sequence"/>
</dbReference>
<evidence type="ECO:0000313" key="2">
    <source>
        <dbReference type="Proteomes" id="UP001157418"/>
    </source>
</evidence>
<keyword evidence="2" id="KW-1185">Reference proteome</keyword>
<dbReference type="PANTHER" id="PTHR34459">
    <property type="entry name" value="OS01G0264500 PROTEIN"/>
    <property type="match status" value="1"/>
</dbReference>
<proteinExistence type="predicted"/>
<dbReference type="EMBL" id="CAKMRJ010005745">
    <property type="protein sequence ID" value="CAH1452338.1"/>
    <property type="molecule type" value="Genomic_DNA"/>
</dbReference>
<name>A0AAU9PR39_9ASTR</name>
<dbReference type="Gene3D" id="3.40.50.300">
    <property type="entry name" value="P-loop containing nucleotide triphosphate hydrolases"/>
    <property type="match status" value="1"/>
</dbReference>
<reference evidence="1 2" key="1">
    <citation type="submission" date="2022-01" db="EMBL/GenBank/DDBJ databases">
        <authorList>
            <person name="Xiong W."/>
            <person name="Schranz E."/>
        </authorList>
    </citation>
    <scope>NUCLEOTIDE SEQUENCE [LARGE SCALE GENOMIC DNA]</scope>
</reference>
<sequence>MQLNTGDVAGESCHHAELANKGSNGNPESLVDGSLMEKVLQSCSLQMRNMQRSWEDSPEGKKMLQVRMSLPVFQEKERLLQAIAHNQVIIISGETGCGTERLLQAIAQNQIESARRAFCNVLCTQPRRIFAMAVAERISSERGGPLGESVGYKVRLQVECERKVQQLDSSYLEIACESYDCLKLAACIRWFRRYCFFWSWLATNERVMGTREVYEEKLRTGNLYHEPTIKPGLGTPRCPRCLSSLKSTSDKGEWTITPVLHDATSVAGCGIGGMLSAFYGLNTATREYHIFRSMSRDQNGFRNFRFSSGFLHCLCFLLPVLHLEGMGFQISLNSVLHLTMLLQVPHITVFH</sequence>
<comment type="caution">
    <text evidence="1">The sequence shown here is derived from an EMBL/GenBank/DDBJ whole genome shotgun (WGS) entry which is preliminary data.</text>
</comment>
<organism evidence="1 2">
    <name type="scientific">Lactuca virosa</name>
    <dbReference type="NCBI Taxonomy" id="75947"/>
    <lineage>
        <taxon>Eukaryota</taxon>
        <taxon>Viridiplantae</taxon>
        <taxon>Streptophyta</taxon>
        <taxon>Embryophyta</taxon>
        <taxon>Tracheophyta</taxon>
        <taxon>Spermatophyta</taxon>
        <taxon>Magnoliopsida</taxon>
        <taxon>eudicotyledons</taxon>
        <taxon>Gunneridae</taxon>
        <taxon>Pentapetalae</taxon>
        <taxon>asterids</taxon>
        <taxon>campanulids</taxon>
        <taxon>Asterales</taxon>
        <taxon>Asteraceae</taxon>
        <taxon>Cichorioideae</taxon>
        <taxon>Cichorieae</taxon>
        <taxon>Lactucinae</taxon>
        <taxon>Lactuca</taxon>
    </lineage>
</organism>
<dbReference type="SUPFAM" id="SSF52540">
    <property type="entry name" value="P-loop containing nucleoside triphosphate hydrolases"/>
    <property type="match status" value="1"/>
</dbReference>
<gene>
    <name evidence="1" type="ORF">LVIROSA_LOCUS37641</name>
</gene>